<dbReference type="OrthoDB" id="1496303at2"/>
<keyword evidence="2" id="KW-1185">Reference proteome</keyword>
<reference evidence="2" key="1">
    <citation type="submission" date="2016-11" db="EMBL/GenBank/DDBJ databases">
        <authorList>
            <person name="Varghese N."/>
            <person name="Submissions S."/>
        </authorList>
    </citation>
    <scope>NUCLEOTIDE SEQUENCE [LARGE SCALE GENOMIC DNA]</scope>
    <source>
        <strain evidence="2">DSM 26991</strain>
    </source>
</reference>
<evidence type="ECO:0000313" key="2">
    <source>
        <dbReference type="Proteomes" id="UP000184509"/>
    </source>
</evidence>
<dbReference type="STRING" id="1297750.SAMN05444405_1065"/>
<accession>A0A1M4ZPC1</accession>
<dbReference type="PROSITE" id="PS51257">
    <property type="entry name" value="PROKAR_LIPOPROTEIN"/>
    <property type="match status" value="1"/>
</dbReference>
<sequence>MNSFKTGLIVFFCLILQSCVTQNKQVKQIRLRAGIEMLLDSIIKKSPSNKIYELYFDKLDPHNSNILFYIGPVSLTEKERGSQISSLWHIELDHKIISIYTGLEKYVSVNDPDIKKEKDMNNLDEFYWAIEDRNGKFNCYQLDGAYPFMPFPLKNEEGTFSRPIIKKINK</sequence>
<evidence type="ECO:0000313" key="1">
    <source>
        <dbReference type="EMBL" id="SHF19647.1"/>
    </source>
</evidence>
<dbReference type="AlphaFoldDB" id="A0A1M4ZPC1"/>
<protein>
    <recommendedName>
        <fullName evidence="3">Lipoprotein</fullName>
    </recommendedName>
</protein>
<dbReference type="Proteomes" id="UP000184509">
    <property type="component" value="Unassembled WGS sequence"/>
</dbReference>
<organism evidence="1 2">
    <name type="scientific">Bacteroides luti</name>
    <dbReference type="NCBI Taxonomy" id="1297750"/>
    <lineage>
        <taxon>Bacteria</taxon>
        <taxon>Pseudomonadati</taxon>
        <taxon>Bacteroidota</taxon>
        <taxon>Bacteroidia</taxon>
        <taxon>Bacteroidales</taxon>
        <taxon>Bacteroidaceae</taxon>
        <taxon>Bacteroides</taxon>
    </lineage>
</organism>
<proteinExistence type="predicted"/>
<dbReference type="EMBL" id="FQTV01000006">
    <property type="protein sequence ID" value="SHF19647.1"/>
    <property type="molecule type" value="Genomic_DNA"/>
</dbReference>
<gene>
    <name evidence="1" type="ORF">SAMN05444405_1065</name>
</gene>
<dbReference type="RefSeq" id="WP_073400545.1">
    <property type="nucleotide sequence ID" value="NZ_FQTV01000006.1"/>
</dbReference>
<evidence type="ECO:0008006" key="3">
    <source>
        <dbReference type="Google" id="ProtNLM"/>
    </source>
</evidence>
<name>A0A1M4ZPC1_9BACE</name>